<dbReference type="OrthoDB" id="9803432at2"/>
<evidence type="ECO:0000256" key="2">
    <source>
        <dbReference type="ARBA" id="ARBA00022840"/>
    </source>
</evidence>
<comment type="caution">
    <text evidence="4">The sequence shown here is derived from an EMBL/GenBank/DDBJ whole genome shotgun (WGS) entry which is preliminary data.</text>
</comment>
<dbReference type="GO" id="GO:0005524">
    <property type="term" value="F:ATP binding"/>
    <property type="evidence" value="ECO:0007669"/>
    <property type="project" value="UniProtKB-KW"/>
</dbReference>
<dbReference type="InterPro" id="IPR027785">
    <property type="entry name" value="UvrD-like_helicase_C"/>
</dbReference>
<dbReference type="PANTHER" id="PTHR43788">
    <property type="entry name" value="DNA2/NAM7 HELICASE FAMILY MEMBER"/>
    <property type="match status" value="1"/>
</dbReference>
<accession>A0A512JIR2</accession>
<reference evidence="4 5" key="1">
    <citation type="submission" date="2019-07" db="EMBL/GenBank/DDBJ databases">
        <title>Whole genome shotgun sequence of Methylobacterium gnaphalii NBRC 107716.</title>
        <authorList>
            <person name="Hosoyama A."/>
            <person name="Uohara A."/>
            <person name="Ohji S."/>
            <person name="Ichikawa N."/>
        </authorList>
    </citation>
    <scope>NUCLEOTIDE SEQUENCE [LARGE SCALE GENOMIC DNA]</scope>
    <source>
        <strain evidence="4 5">NBRC 107716</strain>
    </source>
</reference>
<dbReference type="AlphaFoldDB" id="A0A512JIR2"/>
<dbReference type="GO" id="GO:0003678">
    <property type="term" value="F:DNA helicase activity"/>
    <property type="evidence" value="ECO:0007669"/>
    <property type="project" value="UniProtKB-ARBA"/>
</dbReference>
<evidence type="ECO:0000313" key="5">
    <source>
        <dbReference type="Proteomes" id="UP000321750"/>
    </source>
</evidence>
<evidence type="ECO:0000256" key="1">
    <source>
        <dbReference type="ARBA" id="ARBA00022741"/>
    </source>
</evidence>
<organism evidence="4 5">
    <name type="scientific">Methylobacterium gnaphalii</name>
    <dbReference type="NCBI Taxonomy" id="1010610"/>
    <lineage>
        <taxon>Bacteria</taxon>
        <taxon>Pseudomonadati</taxon>
        <taxon>Pseudomonadota</taxon>
        <taxon>Alphaproteobacteria</taxon>
        <taxon>Hyphomicrobiales</taxon>
        <taxon>Methylobacteriaceae</taxon>
        <taxon>Methylobacterium</taxon>
    </lineage>
</organism>
<keyword evidence="5" id="KW-1185">Reference proteome</keyword>
<dbReference type="CDD" id="cd18809">
    <property type="entry name" value="SF1_C_RecD"/>
    <property type="match status" value="1"/>
</dbReference>
<sequence length="372" mass="40835">MTWSPQQDQALQAIADWHQNSDDQVFYLAGYAGTGKTTLAKEIASGISGTVLFAAFTGKAALVLQGKGCTGARTIHSLIYNSFEEEILDDKTGEVVRTVMKFGLNPLSEVDGADLVVIDECSMVDERLGKDLLSFGTPLLVLGDPAQLPPVRGAGFFTSVEPDFMLTEIHRQAADNPIIRMSMEVRQGRHLQVGSYGESRVITGRPGQRAVMEAEQVLVGRNDTRRTFNAKMRALQGRRPGVPETGDRLVCLKNNKELGLLNGGLWTVDKLGDADGSTFKMSVSSNDVPGHKADIRVPEGFFSGREEDVPYEAKRDRDEFTFGYALTVHKAQGSQWKDVLLVDESSVFREDRARHLYTGLTRAAERVTVVVP</sequence>
<dbReference type="Pfam" id="PF13538">
    <property type="entry name" value="UvrD_C_2"/>
    <property type="match status" value="1"/>
</dbReference>
<keyword evidence="2 4" id="KW-0067">ATP-binding</keyword>
<proteinExistence type="predicted"/>
<dbReference type="PANTHER" id="PTHR43788:SF6">
    <property type="entry name" value="DNA HELICASE B"/>
    <property type="match status" value="1"/>
</dbReference>
<dbReference type="Gene3D" id="2.30.30.940">
    <property type="match status" value="1"/>
</dbReference>
<evidence type="ECO:0000313" key="4">
    <source>
        <dbReference type="EMBL" id="GEP09847.1"/>
    </source>
</evidence>
<protein>
    <submittedName>
        <fullName evidence="4">ATP-binding protein</fullName>
    </submittedName>
</protein>
<feature type="domain" description="UvrD-like helicase C-terminal" evidence="3">
    <location>
        <begin position="323"/>
        <end position="370"/>
    </location>
</feature>
<dbReference type="Gene3D" id="3.40.50.300">
    <property type="entry name" value="P-loop containing nucleotide triphosphate hydrolases"/>
    <property type="match status" value="2"/>
</dbReference>
<name>A0A512JIR2_9HYPH</name>
<dbReference type="InterPro" id="IPR027417">
    <property type="entry name" value="P-loop_NTPase"/>
</dbReference>
<evidence type="ECO:0000259" key="3">
    <source>
        <dbReference type="Pfam" id="PF13538"/>
    </source>
</evidence>
<dbReference type="Proteomes" id="UP000321750">
    <property type="component" value="Unassembled WGS sequence"/>
</dbReference>
<keyword evidence="1" id="KW-0547">Nucleotide-binding</keyword>
<dbReference type="SUPFAM" id="SSF52540">
    <property type="entry name" value="P-loop containing nucleoside triphosphate hydrolases"/>
    <property type="match status" value="1"/>
</dbReference>
<dbReference type="RefSeq" id="WP_147046146.1">
    <property type="nucleotide sequence ID" value="NZ_BJZV01000007.1"/>
</dbReference>
<dbReference type="InterPro" id="IPR050534">
    <property type="entry name" value="Coronavir_polyprotein_1ab"/>
</dbReference>
<dbReference type="Pfam" id="PF13604">
    <property type="entry name" value="AAA_30"/>
    <property type="match status" value="1"/>
</dbReference>
<gene>
    <name evidence="4" type="ORF">MGN01_16920</name>
</gene>
<dbReference type="EMBL" id="BJZV01000007">
    <property type="protein sequence ID" value="GEP09847.1"/>
    <property type="molecule type" value="Genomic_DNA"/>
</dbReference>